<protein>
    <submittedName>
        <fullName evidence="6">Dihydropteroate synthase protein</fullName>
        <ecNumber evidence="6">2.5.1.15</ecNumber>
    </submittedName>
</protein>
<name>U2XM24_9PROT</name>
<dbReference type="GO" id="GO:0004065">
    <property type="term" value="F:arylsulfatase activity"/>
    <property type="evidence" value="ECO:0007669"/>
    <property type="project" value="TreeGrafter"/>
</dbReference>
<keyword evidence="4" id="KW-0106">Calcium</keyword>
<dbReference type="eggNOG" id="COG3119">
    <property type="taxonomic scope" value="Bacteria"/>
</dbReference>
<dbReference type="EC" id="2.5.1.15" evidence="6"/>
<dbReference type="PROSITE" id="PS00523">
    <property type="entry name" value="SULFATASE_1"/>
    <property type="match status" value="1"/>
</dbReference>
<dbReference type="PANTHER" id="PTHR42693:SF53">
    <property type="entry name" value="ENDO-4-O-SULFATASE"/>
    <property type="match status" value="1"/>
</dbReference>
<dbReference type="EMBL" id="AWXE01000004">
    <property type="protein sequence ID" value="ERL46167.1"/>
    <property type="molecule type" value="Genomic_DNA"/>
</dbReference>
<dbReference type="RefSeq" id="WP_021777146.1">
    <property type="nucleotide sequence ID" value="NZ_AWXE01000004.1"/>
</dbReference>
<dbReference type="AlphaFoldDB" id="U2XM24"/>
<evidence type="ECO:0000256" key="2">
    <source>
        <dbReference type="ARBA" id="ARBA00022723"/>
    </source>
</evidence>
<dbReference type="Proteomes" id="UP000016762">
    <property type="component" value="Unassembled WGS sequence"/>
</dbReference>
<dbReference type="InterPro" id="IPR024607">
    <property type="entry name" value="Sulfatase_CS"/>
</dbReference>
<proteinExistence type="inferred from homology"/>
<dbReference type="PANTHER" id="PTHR42693">
    <property type="entry name" value="ARYLSULFATASE FAMILY MEMBER"/>
    <property type="match status" value="1"/>
</dbReference>
<evidence type="ECO:0000313" key="6">
    <source>
        <dbReference type="EMBL" id="ERL46167.1"/>
    </source>
</evidence>
<keyword evidence="3" id="KW-0378">Hydrolase</keyword>
<gene>
    <name evidence="6" type="primary">folP</name>
    <name evidence="6" type="ORF">RS24_01160</name>
</gene>
<reference evidence="6 7" key="1">
    <citation type="journal article" date="2014" name="FEMS Microbiol. Ecol.">
        <title>Genomic differentiation among two strains of the PS1 clade isolated from geographically separated marine habitats.</title>
        <authorList>
            <person name="Jimenez-Infante F."/>
            <person name="Ngugi D.K."/>
            <person name="Alam I."/>
            <person name="Rashid M."/>
            <person name="Baalawi W."/>
            <person name="Kamau A.A."/>
            <person name="Bajic V.B."/>
            <person name="Stingl U."/>
        </authorList>
    </citation>
    <scope>NUCLEOTIDE SEQUENCE [LARGE SCALE GENOMIC DNA]</scope>
    <source>
        <strain evidence="6 7">RS24</strain>
    </source>
</reference>
<keyword evidence="6" id="KW-0808">Transferase</keyword>
<evidence type="ECO:0000313" key="7">
    <source>
        <dbReference type="Proteomes" id="UP000016762"/>
    </source>
</evidence>
<evidence type="ECO:0000256" key="3">
    <source>
        <dbReference type="ARBA" id="ARBA00022801"/>
    </source>
</evidence>
<dbReference type="PATRIC" id="fig|1397666.3.peg.1048"/>
<evidence type="ECO:0000256" key="1">
    <source>
        <dbReference type="ARBA" id="ARBA00008779"/>
    </source>
</evidence>
<comment type="similarity">
    <text evidence="1">Belongs to the sulfatase family.</text>
</comment>
<feature type="domain" description="Sulfatase N-terminal" evidence="5">
    <location>
        <begin position="62"/>
        <end position="423"/>
    </location>
</feature>
<dbReference type="Gene3D" id="3.40.720.10">
    <property type="entry name" value="Alkaline Phosphatase, subunit A"/>
    <property type="match status" value="1"/>
</dbReference>
<evidence type="ECO:0000259" key="5">
    <source>
        <dbReference type="Pfam" id="PF00884"/>
    </source>
</evidence>
<dbReference type="Pfam" id="PF00884">
    <property type="entry name" value="Sulfatase"/>
    <property type="match status" value="1"/>
</dbReference>
<dbReference type="SUPFAM" id="SSF53649">
    <property type="entry name" value="Alkaline phosphatase-like"/>
    <property type="match status" value="1"/>
</dbReference>
<keyword evidence="2" id="KW-0479">Metal-binding</keyword>
<dbReference type="Gene3D" id="3.30.1120.10">
    <property type="match status" value="1"/>
</dbReference>
<dbReference type="InterPro" id="IPR000917">
    <property type="entry name" value="Sulfatase_N"/>
</dbReference>
<keyword evidence="7" id="KW-1185">Reference proteome</keyword>
<evidence type="ECO:0000256" key="4">
    <source>
        <dbReference type="ARBA" id="ARBA00022837"/>
    </source>
</evidence>
<dbReference type="GO" id="GO:0046872">
    <property type="term" value="F:metal ion binding"/>
    <property type="evidence" value="ECO:0007669"/>
    <property type="project" value="UniProtKB-KW"/>
</dbReference>
<dbReference type="OrthoDB" id="9795675at2"/>
<comment type="caution">
    <text evidence="6">The sequence shown here is derived from an EMBL/GenBank/DDBJ whole genome shotgun (WGS) entry which is preliminary data.</text>
</comment>
<dbReference type="STRING" id="1397666.RS24_01160"/>
<dbReference type="InterPro" id="IPR050738">
    <property type="entry name" value="Sulfatase"/>
</dbReference>
<dbReference type="InterPro" id="IPR017850">
    <property type="entry name" value="Alkaline_phosphatase_core_sf"/>
</dbReference>
<sequence>MRKVFYGILIALIISGGLAWANRVELMLYMVKKKSQAEYTVAPNRKIAWKQGPATPSDSNRPNIVMIVLDDVGYNDISAFGGGIAGGRIQTPNIDRFISEGVVFTNSYAGNATCSPSRGMIMTGRYQTTTGYEFTPFPGGMGALITIGNSMNNGLPKTLPGLENNMDFNDQGLPGEEVTLAEILKDEGYHTVHIGKWHMGRTNGMAPNDQGFDESLLMHSGMYLPEDHPDVVNAKIEFDPIDKFLWARMRYSASFNDASNDDTFEPGGYLTDYWTNESVKVIEANRNRPFFLYLAHWGTHTPLQATRTDYEAVGDLGSHTLQVYAAMMRAIDRSVGRVLQALEDTGQTENTIVVLTSDNGGVGYIGLNDLNAPYRGWKLTFFEGGLKVPGFIRWPAGLPEGVQIDVPMSHIDIMPTLVEAAGAALPADRQIDGLSLLPVARGQAGLPERPIFFHSGINHAVRMGDWKLQVNDLEGGPWLYNLSKDPTEQKNLAPAYPEKVAELHNLIKAHTASGPGALYPYSMLAPIAIDKTRAETATPDDEVVYWAN</sequence>
<organism evidence="6 7">
    <name type="scientific">Candidatus Micropelagius thuwalensis</name>
    <dbReference type="NCBI Taxonomy" id="1397666"/>
    <lineage>
        <taxon>Bacteria</taxon>
        <taxon>Pseudomonadati</taxon>
        <taxon>Pseudomonadota</taxon>
        <taxon>Alphaproteobacteria</taxon>
        <taxon>PS1 clade</taxon>
        <taxon>Candidatus Micropelagius</taxon>
    </lineage>
</organism>
<accession>U2XM24</accession>
<dbReference type="PROSITE" id="PS00149">
    <property type="entry name" value="SULFATASE_2"/>
    <property type="match status" value="1"/>
</dbReference>
<dbReference type="GO" id="GO:0004156">
    <property type="term" value="F:dihydropteroate synthase activity"/>
    <property type="evidence" value="ECO:0007669"/>
    <property type="project" value="UniProtKB-EC"/>
</dbReference>